<reference evidence="1 2" key="1">
    <citation type="submission" date="2019-05" db="EMBL/GenBank/DDBJ databases">
        <title>Another draft genome of Portunus trituberculatus and its Hox gene families provides insights of decapod evolution.</title>
        <authorList>
            <person name="Jeong J.-H."/>
            <person name="Song I."/>
            <person name="Kim S."/>
            <person name="Choi T."/>
            <person name="Kim D."/>
            <person name="Ryu S."/>
            <person name="Kim W."/>
        </authorList>
    </citation>
    <scope>NUCLEOTIDE SEQUENCE [LARGE SCALE GENOMIC DNA]</scope>
    <source>
        <tissue evidence="1">Muscle</tissue>
    </source>
</reference>
<sequence>MNSGRGRVQWWCWQLPTPPII</sequence>
<proteinExistence type="predicted"/>
<gene>
    <name evidence="1" type="ORF">E2C01_071846</name>
</gene>
<evidence type="ECO:0000313" key="2">
    <source>
        <dbReference type="Proteomes" id="UP000324222"/>
    </source>
</evidence>
<dbReference type="AlphaFoldDB" id="A0A5B7I9I4"/>
<keyword evidence="2" id="KW-1185">Reference proteome</keyword>
<comment type="caution">
    <text evidence="1">The sequence shown here is derived from an EMBL/GenBank/DDBJ whole genome shotgun (WGS) entry which is preliminary data.</text>
</comment>
<dbReference type="Proteomes" id="UP000324222">
    <property type="component" value="Unassembled WGS sequence"/>
</dbReference>
<organism evidence="1 2">
    <name type="scientific">Portunus trituberculatus</name>
    <name type="common">Swimming crab</name>
    <name type="synonym">Neptunus trituberculatus</name>
    <dbReference type="NCBI Taxonomy" id="210409"/>
    <lineage>
        <taxon>Eukaryota</taxon>
        <taxon>Metazoa</taxon>
        <taxon>Ecdysozoa</taxon>
        <taxon>Arthropoda</taxon>
        <taxon>Crustacea</taxon>
        <taxon>Multicrustacea</taxon>
        <taxon>Malacostraca</taxon>
        <taxon>Eumalacostraca</taxon>
        <taxon>Eucarida</taxon>
        <taxon>Decapoda</taxon>
        <taxon>Pleocyemata</taxon>
        <taxon>Brachyura</taxon>
        <taxon>Eubrachyura</taxon>
        <taxon>Portunoidea</taxon>
        <taxon>Portunidae</taxon>
        <taxon>Portuninae</taxon>
        <taxon>Portunus</taxon>
    </lineage>
</organism>
<protein>
    <submittedName>
        <fullName evidence="1">Uncharacterized protein</fullName>
    </submittedName>
</protein>
<evidence type="ECO:0000313" key="1">
    <source>
        <dbReference type="EMBL" id="MPC77394.1"/>
    </source>
</evidence>
<dbReference type="EMBL" id="VSRR010045752">
    <property type="protein sequence ID" value="MPC77394.1"/>
    <property type="molecule type" value="Genomic_DNA"/>
</dbReference>
<accession>A0A5B7I9I4</accession>
<name>A0A5B7I9I4_PORTR</name>